<name>A0A6J1FC03_CUCMO</name>
<sequence>MLGYIDGTIVSPPRFEPETSSTLSTKYAADQRLLCLLLFSLIEEAIAVVVGLSTARDVWLALETTFSHYSKARELIFKNNLQLMKRDTKLAGEDRSHSHNNSSNRGRTHSGQGRRPPCCQICRMEGHYADRCNQRYVRPDFSHAYLVEAFNTSCSIAGPEAAHWFLDTGTSTHMTTDPSILDQ</sequence>
<evidence type="ECO:0000313" key="2">
    <source>
        <dbReference type="Proteomes" id="UP000504609"/>
    </source>
</evidence>
<keyword evidence="2" id="KW-1185">Reference proteome</keyword>
<accession>A0A6J1FC03</accession>
<feature type="compositionally biased region" description="Low complexity" evidence="1">
    <location>
        <begin position="99"/>
        <end position="111"/>
    </location>
</feature>
<dbReference type="Proteomes" id="UP000504609">
    <property type="component" value="Unplaced"/>
</dbReference>
<reference evidence="3" key="1">
    <citation type="submission" date="2025-08" db="UniProtKB">
        <authorList>
            <consortium name="RefSeq"/>
        </authorList>
    </citation>
    <scope>IDENTIFICATION</scope>
    <source>
        <tissue evidence="3">Young leaves</tissue>
    </source>
</reference>
<dbReference type="RefSeq" id="XP_022938021.1">
    <property type="nucleotide sequence ID" value="XM_023082253.1"/>
</dbReference>
<gene>
    <name evidence="3" type="primary">LOC111444234</name>
</gene>
<feature type="region of interest" description="Disordered" evidence="1">
    <location>
        <begin position="90"/>
        <end position="114"/>
    </location>
</feature>
<proteinExistence type="predicted"/>
<dbReference type="GeneID" id="111444234"/>
<evidence type="ECO:0000256" key="1">
    <source>
        <dbReference type="SAM" id="MobiDB-lite"/>
    </source>
</evidence>
<organism evidence="2 3">
    <name type="scientific">Cucurbita moschata</name>
    <name type="common">Winter crookneck squash</name>
    <name type="synonym">Cucurbita pepo var. moschata</name>
    <dbReference type="NCBI Taxonomy" id="3662"/>
    <lineage>
        <taxon>Eukaryota</taxon>
        <taxon>Viridiplantae</taxon>
        <taxon>Streptophyta</taxon>
        <taxon>Embryophyta</taxon>
        <taxon>Tracheophyta</taxon>
        <taxon>Spermatophyta</taxon>
        <taxon>Magnoliopsida</taxon>
        <taxon>eudicotyledons</taxon>
        <taxon>Gunneridae</taxon>
        <taxon>Pentapetalae</taxon>
        <taxon>rosids</taxon>
        <taxon>fabids</taxon>
        <taxon>Cucurbitales</taxon>
        <taxon>Cucurbitaceae</taxon>
        <taxon>Cucurbiteae</taxon>
        <taxon>Cucurbita</taxon>
    </lineage>
</organism>
<protein>
    <submittedName>
        <fullName evidence="3">Uncharacterized protein LOC111444234 isoform X2</fullName>
    </submittedName>
</protein>
<dbReference type="AlphaFoldDB" id="A0A6J1FC03"/>
<evidence type="ECO:0000313" key="3">
    <source>
        <dbReference type="RefSeq" id="XP_022938021.1"/>
    </source>
</evidence>